<evidence type="ECO:0000313" key="6">
    <source>
        <dbReference type="EMBL" id="KAK9425837.1"/>
    </source>
</evidence>
<feature type="coiled-coil region" evidence="2">
    <location>
        <begin position="97"/>
        <end position="124"/>
    </location>
</feature>
<reference evidence="6 7" key="1">
    <citation type="journal article" date="2024" name="J. Plant Pathol.">
        <title>Sequence and assembly of the genome of Seiridium unicorne, isolate CBS 538.82, causal agent of cypress canker disease.</title>
        <authorList>
            <person name="Scali E."/>
            <person name="Rocca G.D."/>
            <person name="Danti R."/>
            <person name="Garbelotto M."/>
            <person name="Barberini S."/>
            <person name="Baroncelli R."/>
            <person name="Emiliani G."/>
        </authorList>
    </citation>
    <scope>NUCLEOTIDE SEQUENCE [LARGE SCALE GENOMIC DNA]</scope>
    <source>
        <strain evidence="6 7">BM-138-508</strain>
    </source>
</reference>
<feature type="compositionally biased region" description="Polar residues" evidence="3">
    <location>
        <begin position="959"/>
        <end position="971"/>
    </location>
</feature>
<accession>A0ABR2VG02</accession>
<dbReference type="InterPro" id="IPR045153">
    <property type="entry name" value="Est1/Ebs1-like"/>
</dbReference>
<dbReference type="Pfam" id="PF10374">
    <property type="entry name" value="EST1"/>
    <property type="match status" value="1"/>
</dbReference>
<evidence type="ECO:0000259" key="4">
    <source>
        <dbReference type="Pfam" id="PF10373"/>
    </source>
</evidence>
<evidence type="ECO:0000256" key="2">
    <source>
        <dbReference type="SAM" id="Coils"/>
    </source>
</evidence>
<evidence type="ECO:0000259" key="5">
    <source>
        <dbReference type="Pfam" id="PF10374"/>
    </source>
</evidence>
<feature type="region of interest" description="Disordered" evidence="3">
    <location>
        <begin position="945"/>
        <end position="979"/>
    </location>
</feature>
<dbReference type="EMBL" id="JARVKF010000012">
    <property type="protein sequence ID" value="KAK9425837.1"/>
    <property type="molecule type" value="Genomic_DNA"/>
</dbReference>
<keyword evidence="1" id="KW-0866">Nonsense-mediated mRNA decay</keyword>
<evidence type="ECO:0000313" key="7">
    <source>
        <dbReference type="Proteomes" id="UP001408356"/>
    </source>
</evidence>
<sequence>MFPLICAEQALAATTCAQLCALRLNHHVRFPSYGTRPVPHTNDEFMSGPALVVRHSRSLSAMEQQNLRDAARLSLGKSRQFRKVINEKSDDLKYSLRDSTRQQNANLTARLEEIENLLKQLRLACMEVIFYDFEYAHGKDVESALWSAHVVVNTEFRRVVTYVNAQNQVVLKRKVDKLYREFLKTSQFFYRGYIQRLSGQFYIPELQQVARGLQVDPFVTPQQDPAPTASLRTKLVGSCYLTLVRMGDLARYRCQNTEKPPKSSLDIALTYYGLARMLDPDDGASYHQTAVLYQPSANQLEIVYYFLRSVCVAKPHKLGVTNLERAFSSLLANQSGSKGSSRNATNKDHSEALTTWFLKLHAYYSQGVIFSAQDELEKEVLHRLEVCLKTPGNEELVFKMLLASIAACDFAFENIQDTKDWTIERSRSCQYLLLFQVRVAAILFRLFRSIVQDNAIGSTDRVQDTNDATFKSTIDLSASFARLLPLVRIYLAWIYVSREDLNRYQEWLEPSIRELYGLLADILTLLLPHAASNGDVIDSKYLLPEDVEALGLKTFSDRKLPLFLEVQIIPKQDPPKCRKIRKPRKDALGIEHSAQTESIWRIRDILCCGIYLAGSTKSPLTITTTIENVDVWVYDKNGPLKSIDETKMTRLFAQVKMTAHKVSATTDDRLEPDVADPESPAASTSLPQPGVPSTLYPRDEQKPLPNPGSMEFPGRSFGNRDSKLDYDDDMSADLNMAGMVDKLVDEDADEVRAQSGTTHGDTSYGMNSSVANDVFGNLMPSPVSRAPPTMAPVAPNGKAIPNLPWNYFYSPLPTKESGANPSVGDGLDVPRSVSGQIRSSSIGAEKQSLNFANYNNTAGIHGGPFSVYGNQLGYRATEVAPVPVPAPAAPPAPVDLNGPTSLSDQRAAALDNLKSALFAQYGTGATSTMQSPPYAYGQTVYADQKDASRSDQGHRARMSISSPLANVQSPASLEHDRKRVSQSFMDLQIGRPQSGATSQSQISRAMDMRNGAHHQATSPTNRMYDFARPDHQGLGYNGSNGSSGAGDTAFTQQVPAFPGSGSSLAFSNPSSIWAGTPAVPEVPRGTVACNGNFFNATTAFGRSGSVNNRDDPTHFRNRLQELGAGVGESVAAYDRAVLESALADTTNTRSRPQ</sequence>
<dbReference type="SUPFAM" id="SSF48452">
    <property type="entry name" value="TPR-like"/>
    <property type="match status" value="1"/>
</dbReference>
<gene>
    <name evidence="6" type="ORF">SUNI508_12897</name>
</gene>
<dbReference type="InterPro" id="IPR011990">
    <property type="entry name" value="TPR-like_helical_dom_sf"/>
</dbReference>
<feature type="region of interest" description="Disordered" evidence="3">
    <location>
        <begin position="662"/>
        <end position="726"/>
    </location>
</feature>
<dbReference type="Gene3D" id="1.25.40.10">
    <property type="entry name" value="Tetratricopeptide repeat domain"/>
    <property type="match status" value="1"/>
</dbReference>
<dbReference type="PANTHER" id="PTHR15696:SF36">
    <property type="entry name" value="NONSENSE-MEDIATED MRNA DECAY FACTOR"/>
    <property type="match status" value="1"/>
</dbReference>
<dbReference type="PANTHER" id="PTHR15696">
    <property type="entry name" value="SMG-7 SUPPRESSOR WITH MORPHOLOGICAL EFFECT ON GENITALIA PROTEIN 7"/>
    <property type="match status" value="1"/>
</dbReference>
<feature type="domain" description="DNA/RNA-binding" evidence="4">
    <location>
        <begin position="268"/>
        <end position="556"/>
    </location>
</feature>
<comment type="function">
    <text evidence="1">Plays a role in nonsense-mediated mRNA decay.</text>
</comment>
<feature type="domain" description="Telomerase activating protein Est1-like N-terminal" evidence="5">
    <location>
        <begin position="140"/>
        <end position="256"/>
    </location>
</feature>
<comment type="caution">
    <text evidence="6">The sequence shown here is derived from an EMBL/GenBank/DDBJ whole genome shotgun (WGS) entry which is preliminary data.</text>
</comment>
<keyword evidence="2" id="KW-0175">Coiled coil</keyword>
<dbReference type="InterPro" id="IPR018834">
    <property type="entry name" value="DNA/RNA-bd_Est1-type"/>
</dbReference>
<feature type="compositionally biased region" description="Basic and acidic residues" evidence="3">
    <location>
        <begin position="945"/>
        <end position="954"/>
    </location>
</feature>
<proteinExistence type="predicted"/>
<keyword evidence="7" id="KW-1185">Reference proteome</keyword>
<evidence type="ECO:0000256" key="3">
    <source>
        <dbReference type="SAM" id="MobiDB-lite"/>
    </source>
</evidence>
<dbReference type="Pfam" id="PF10373">
    <property type="entry name" value="EST1_DNA_bind"/>
    <property type="match status" value="1"/>
</dbReference>
<evidence type="ECO:0000256" key="1">
    <source>
        <dbReference type="RuleBase" id="RU369098"/>
    </source>
</evidence>
<protein>
    <recommendedName>
        <fullName evidence="1">Nonsense-mediated mRNA decay factor</fullName>
    </recommendedName>
</protein>
<keyword evidence="1" id="KW-0539">Nucleus</keyword>
<dbReference type="InterPro" id="IPR019458">
    <property type="entry name" value="Est1-like_N"/>
</dbReference>
<comment type="subcellular location">
    <subcellularLocation>
        <location evidence="1">Nucleus</location>
    </subcellularLocation>
</comment>
<organism evidence="6 7">
    <name type="scientific">Seiridium unicorne</name>
    <dbReference type="NCBI Taxonomy" id="138068"/>
    <lineage>
        <taxon>Eukaryota</taxon>
        <taxon>Fungi</taxon>
        <taxon>Dikarya</taxon>
        <taxon>Ascomycota</taxon>
        <taxon>Pezizomycotina</taxon>
        <taxon>Sordariomycetes</taxon>
        <taxon>Xylariomycetidae</taxon>
        <taxon>Amphisphaeriales</taxon>
        <taxon>Sporocadaceae</taxon>
        <taxon>Seiridium</taxon>
    </lineage>
</organism>
<dbReference type="Proteomes" id="UP001408356">
    <property type="component" value="Unassembled WGS sequence"/>
</dbReference>
<name>A0ABR2VG02_9PEZI</name>